<dbReference type="EMBL" id="JYDO01000010">
    <property type="protein sequence ID" value="KRZ78813.1"/>
    <property type="molecule type" value="Genomic_DNA"/>
</dbReference>
<dbReference type="Proteomes" id="UP000054843">
    <property type="component" value="Unassembled WGS sequence"/>
</dbReference>
<reference evidence="1 2" key="1">
    <citation type="submission" date="2015-01" db="EMBL/GenBank/DDBJ databases">
        <title>Evolution of Trichinella species and genotypes.</title>
        <authorList>
            <person name="Korhonen P.K."/>
            <person name="Edoardo P."/>
            <person name="Giuseppe L.R."/>
            <person name="Gasser R.B."/>
        </authorList>
    </citation>
    <scope>NUCLEOTIDE SEQUENCE [LARGE SCALE GENOMIC DNA]</scope>
    <source>
        <strain evidence="1">ISS1980</strain>
    </source>
</reference>
<organism evidence="1 2">
    <name type="scientific">Trichinella papuae</name>
    <dbReference type="NCBI Taxonomy" id="268474"/>
    <lineage>
        <taxon>Eukaryota</taxon>
        <taxon>Metazoa</taxon>
        <taxon>Ecdysozoa</taxon>
        <taxon>Nematoda</taxon>
        <taxon>Enoplea</taxon>
        <taxon>Dorylaimia</taxon>
        <taxon>Trichinellida</taxon>
        <taxon>Trichinellidae</taxon>
        <taxon>Trichinella</taxon>
    </lineage>
</organism>
<protein>
    <submittedName>
        <fullName evidence="1">Uncharacterized protein</fullName>
    </submittedName>
</protein>
<comment type="caution">
    <text evidence="1">The sequence shown here is derived from an EMBL/GenBank/DDBJ whole genome shotgun (WGS) entry which is preliminary data.</text>
</comment>
<sequence length="134" mass="15414">MFIYDEEDTAASAQPSTSGHFPLFKRVKAAMYSDTRNSLNIVETYKSLSHSGQQRPVMNSCCGRVHQGIYWYLLRVPTLDCWQPCEPGAWMVDSRLYLNGINSSLTIHAFVWVSWCQQSTVHLRAKILEQNYSF</sequence>
<dbReference type="AlphaFoldDB" id="A0A0V1N490"/>
<proteinExistence type="predicted"/>
<keyword evidence="2" id="KW-1185">Reference proteome</keyword>
<gene>
    <name evidence="1" type="ORF">T10_641</name>
</gene>
<name>A0A0V1N490_9BILA</name>
<accession>A0A0V1N490</accession>
<evidence type="ECO:0000313" key="1">
    <source>
        <dbReference type="EMBL" id="KRZ78813.1"/>
    </source>
</evidence>
<evidence type="ECO:0000313" key="2">
    <source>
        <dbReference type="Proteomes" id="UP000054843"/>
    </source>
</evidence>
<dbReference type="OrthoDB" id="10558508at2759"/>